<feature type="transmembrane region" description="Helical" evidence="5">
    <location>
        <begin position="332"/>
        <end position="350"/>
    </location>
</feature>
<evidence type="ECO:0008006" key="7">
    <source>
        <dbReference type="Google" id="ProtNLM"/>
    </source>
</evidence>
<evidence type="ECO:0000256" key="3">
    <source>
        <dbReference type="ARBA" id="ARBA00022989"/>
    </source>
</evidence>
<feature type="transmembrane region" description="Helical" evidence="5">
    <location>
        <begin position="217"/>
        <end position="236"/>
    </location>
</feature>
<sequence length="478" mass="52642">MNFSKKIVGLFLGPIVFTLILFFFNPEGLNYEAKCILASTMWMAIWWVTECVPIAVTALLPIVLFPLSGGLDLQSTTASYGHKLVFLFVGGFIIALAIEKWNLHKRLALNIIRLTGSKKSKVILGFMIATAFLSMWISNTATSIMILPVGLAIIAQLKDDPNTIENENVVFGKSLMIAIAYSASIGGMATLIGTPPNMIFAGVVEQSYGIKISMFDWMKFGIPISATLLIICWLYLTKVAYKFSNEEFSEGRKEILKQIKLLGKFSYEESRVLIVFVLTAVAWILRGYLERIIPTIDDTIIAISFAVILFIIPTKKNSVDKTLLVWKDTVKLPWGILLLFGGGMAIASAFTKSGLSLWIADLLINLDGIPLILVILTIVTTINLLTELTLNMATTAMLLPILVTIALAINVHPYFLLISATLAASCAFMLPTATAPNAVVFGSGLLKIEDMFKKGIWMNIISIIIITLIVYYFLPSIF</sequence>
<dbReference type="PANTHER" id="PTHR10283:SF82">
    <property type="entry name" value="SOLUTE CARRIER FAMILY 13 MEMBER 2"/>
    <property type="match status" value="1"/>
</dbReference>
<feature type="non-terminal residue" evidence="6">
    <location>
        <position position="1"/>
    </location>
</feature>
<evidence type="ECO:0000256" key="5">
    <source>
        <dbReference type="SAM" id="Phobius"/>
    </source>
</evidence>
<feature type="transmembrane region" description="Helical" evidence="5">
    <location>
        <begin position="388"/>
        <end position="407"/>
    </location>
</feature>
<comment type="subcellular location">
    <subcellularLocation>
        <location evidence="1">Membrane</location>
        <topology evidence="1">Multi-pass membrane protein</topology>
    </subcellularLocation>
</comment>
<dbReference type="GO" id="GO:0005886">
    <property type="term" value="C:plasma membrane"/>
    <property type="evidence" value="ECO:0007669"/>
    <property type="project" value="TreeGrafter"/>
</dbReference>
<feature type="transmembrane region" description="Helical" evidence="5">
    <location>
        <begin position="84"/>
        <end position="101"/>
    </location>
</feature>
<protein>
    <recommendedName>
        <fullName evidence="7">Citrate transporter-like domain-containing protein</fullName>
    </recommendedName>
</protein>
<dbReference type="GO" id="GO:0008514">
    <property type="term" value="F:organic anion transmembrane transporter activity"/>
    <property type="evidence" value="ECO:0007669"/>
    <property type="project" value="UniProtKB-ARBA"/>
</dbReference>
<dbReference type="Pfam" id="PF00939">
    <property type="entry name" value="Na_sulph_symp"/>
    <property type="match status" value="1"/>
</dbReference>
<organism evidence="6">
    <name type="scientific">marine metagenome</name>
    <dbReference type="NCBI Taxonomy" id="408172"/>
    <lineage>
        <taxon>unclassified sequences</taxon>
        <taxon>metagenomes</taxon>
        <taxon>ecological metagenomes</taxon>
    </lineage>
</organism>
<dbReference type="EMBL" id="UINC01018518">
    <property type="protein sequence ID" value="SVA77855.1"/>
    <property type="molecule type" value="Genomic_DNA"/>
</dbReference>
<evidence type="ECO:0000313" key="6">
    <source>
        <dbReference type="EMBL" id="SVA77855.1"/>
    </source>
</evidence>
<gene>
    <name evidence="6" type="ORF">METZ01_LOCUS130709</name>
</gene>
<feature type="transmembrane region" description="Helical" evidence="5">
    <location>
        <begin position="44"/>
        <end position="64"/>
    </location>
</feature>
<evidence type="ECO:0000256" key="2">
    <source>
        <dbReference type="ARBA" id="ARBA00022692"/>
    </source>
</evidence>
<evidence type="ECO:0000256" key="1">
    <source>
        <dbReference type="ARBA" id="ARBA00004141"/>
    </source>
</evidence>
<name>A0A381YLF1_9ZZZZ</name>
<evidence type="ECO:0000256" key="4">
    <source>
        <dbReference type="ARBA" id="ARBA00023136"/>
    </source>
</evidence>
<feature type="transmembrane region" description="Helical" evidence="5">
    <location>
        <begin position="455"/>
        <end position="474"/>
    </location>
</feature>
<dbReference type="GO" id="GO:1905039">
    <property type="term" value="P:carboxylic acid transmembrane transport"/>
    <property type="evidence" value="ECO:0007669"/>
    <property type="project" value="UniProtKB-ARBA"/>
</dbReference>
<dbReference type="NCBIfam" id="TIGR00785">
    <property type="entry name" value="dass"/>
    <property type="match status" value="1"/>
</dbReference>
<proteinExistence type="predicted"/>
<feature type="transmembrane region" description="Helical" evidence="5">
    <location>
        <begin position="362"/>
        <end position="382"/>
    </location>
</feature>
<feature type="transmembrane region" description="Helical" evidence="5">
    <location>
        <begin position="296"/>
        <end position="312"/>
    </location>
</feature>
<keyword evidence="3 5" id="KW-1133">Transmembrane helix</keyword>
<feature type="transmembrane region" description="Helical" evidence="5">
    <location>
        <begin position="414"/>
        <end position="435"/>
    </location>
</feature>
<feature type="transmembrane region" description="Helical" evidence="5">
    <location>
        <begin position="175"/>
        <end position="196"/>
    </location>
</feature>
<dbReference type="InterPro" id="IPR001898">
    <property type="entry name" value="SLC13A/DASS"/>
</dbReference>
<dbReference type="PANTHER" id="PTHR10283">
    <property type="entry name" value="SOLUTE CARRIER FAMILY 13 MEMBER"/>
    <property type="match status" value="1"/>
</dbReference>
<feature type="non-terminal residue" evidence="6">
    <location>
        <position position="478"/>
    </location>
</feature>
<feature type="transmembrane region" description="Helical" evidence="5">
    <location>
        <begin position="122"/>
        <end position="155"/>
    </location>
</feature>
<feature type="transmembrane region" description="Helical" evidence="5">
    <location>
        <begin position="272"/>
        <end position="289"/>
    </location>
</feature>
<dbReference type="CDD" id="cd01115">
    <property type="entry name" value="SLC13_permease"/>
    <property type="match status" value="1"/>
</dbReference>
<reference evidence="6" key="1">
    <citation type="submission" date="2018-05" db="EMBL/GenBank/DDBJ databases">
        <authorList>
            <person name="Lanie J.A."/>
            <person name="Ng W.-L."/>
            <person name="Kazmierczak K.M."/>
            <person name="Andrzejewski T.M."/>
            <person name="Davidsen T.M."/>
            <person name="Wayne K.J."/>
            <person name="Tettelin H."/>
            <person name="Glass J.I."/>
            <person name="Rusch D."/>
            <person name="Podicherti R."/>
            <person name="Tsui H.-C.T."/>
            <person name="Winkler M.E."/>
        </authorList>
    </citation>
    <scope>NUCLEOTIDE SEQUENCE</scope>
</reference>
<keyword evidence="4 5" id="KW-0472">Membrane</keyword>
<keyword evidence="2 5" id="KW-0812">Transmembrane</keyword>
<accession>A0A381YLF1</accession>
<feature type="transmembrane region" description="Helical" evidence="5">
    <location>
        <begin position="6"/>
        <end position="24"/>
    </location>
</feature>
<dbReference type="AlphaFoldDB" id="A0A381YLF1"/>